<dbReference type="EMBL" id="BSFK01000016">
    <property type="protein sequence ID" value="GLK78125.1"/>
    <property type="molecule type" value="Genomic_DNA"/>
</dbReference>
<name>A0A9W6JLQ2_9HYPH</name>
<dbReference type="RefSeq" id="WP_271205937.1">
    <property type="nucleotide sequence ID" value="NZ_BSFK01000016.1"/>
</dbReference>
<gene>
    <name evidence="2" type="ORF">GCM10008171_33790</name>
</gene>
<feature type="domain" description="Wadjet protein JetD C-terminal" evidence="1">
    <location>
        <begin position="303"/>
        <end position="331"/>
    </location>
</feature>
<evidence type="ECO:0000313" key="2">
    <source>
        <dbReference type="EMBL" id="GLK78125.1"/>
    </source>
</evidence>
<sequence>MNIESALADPLAKRILAKALDRLDKAGAEARSRVLRIALDAGTAPEIFAAGSNDDRELAWHVLELLQASGFGEIHLRKAARYGTREEREPGFVVSTDPGAEDRLRAFYGRPRPGLGRYAEWRAIVEASDLPDDIKLVLAATPIVVRDRGASEVFEALMSIRRAHHPELNLMLREVSSSAFWGLSKVLDGRSDIVAALLGENECPYPEQAVHLDVYFAGGCSWLLFIENRTSFERAIHEARIAARDRRSSLYQGAALIYCSGFLGAARRTRRPDGARFFFNFDELSDFSYCAAFHEFVYRQTDAPAAFWGDLDYSGMAILAGLREIFPACRAWEPGYAPMAAQLLSGGGHSPEEAGKSGQRPVAATGCDYADGVLIPAIMNTRRFVDQEWIHIQCGAADDHR</sequence>
<dbReference type="AlphaFoldDB" id="A0A9W6JLQ2"/>
<evidence type="ECO:0000313" key="3">
    <source>
        <dbReference type="Proteomes" id="UP001143364"/>
    </source>
</evidence>
<organism evidence="2 3">
    <name type="scientific">Methylopila jiangsuensis</name>
    <dbReference type="NCBI Taxonomy" id="586230"/>
    <lineage>
        <taxon>Bacteria</taxon>
        <taxon>Pseudomonadati</taxon>
        <taxon>Pseudomonadota</taxon>
        <taxon>Alphaproteobacteria</taxon>
        <taxon>Hyphomicrobiales</taxon>
        <taxon>Methylopilaceae</taxon>
        <taxon>Methylopila</taxon>
    </lineage>
</organism>
<keyword evidence="3" id="KW-1185">Reference proteome</keyword>
<dbReference type="Pfam" id="PF09983">
    <property type="entry name" value="JetD_C"/>
    <property type="match status" value="1"/>
</dbReference>
<reference evidence="2" key="1">
    <citation type="journal article" date="2014" name="Int. J. Syst. Evol. Microbiol.">
        <title>Complete genome sequence of Corynebacterium casei LMG S-19264T (=DSM 44701T), isolated from a smear-ripened cheese.</title>
        <authorList>
            <consortium name="US DOE Joint Genome Institute (JGI-PGF)"/>
            <person name="Walter F."/>
            <person name="Albersmeier A."/>
            <person name="Kalinowski J."/>
            <person name="Ruckert C."/>
        </authorList>
    </citation>
    <scope>NUCLEOTIDE SEQUENCE</scope>
    <source>
        <strain evidence="2">VKM B-2555</strain>
    </source>
</reference>
<dbReference type="Proteomes" id="UP001143364">
    <property type="component" value="Unassembled WGS sequence"/>
</dbReference>
<accession>A0A9W6JLQ2</accession>
<comment type="caution">
    <text evidence="2">The sequence shown here is derived from an EMBL/GenBank/DDBJ whole genome shotgun (WGS) entry which is preliminary data.</text>
</comment>
<dbReference type="InterPro" id="IPR024534">
    <property type="entry name" value="JetD_C"/>
</dbReference>
<protein>
    <recommendedName>
        <fullName evidence="1">Wadjet protein JetD C-terminal domain-containing protein</fullName>
    </recommendedName>
</protein>
<proteinExistence type="predicted"/>
<reference evidence="2" key="2">
    <citation type="submission" date="2023-01" db="EMBL/GenBank/DDBJ databases">
        <authorList>
            <person name="Sun Q."/>
            <person name="Evtushenko L."/>
        </authorList>
    </citation>
    <scope>NUCLEOTIDE SEQUENCE</scope>
    <source>
        <strain evidence="2">VKM B-2555</strain>
    </source>
</reference>
<evidence type="ECO:0000259" key="1">
    <source>
        <dbReference type="Pfam" id="PF09983"/>
    </source>
</evidence>